<organism evidence="2 3">
    <name type="scientific">Tabrizicola piscis</name>
    <dbReference type="NCBI Taxonomy" id="2494374"/>
    <lineage>
        <taxon>Bacteria</taxon>
        <taxon>Pseudomonadati</taxon>
        <taxon>Pseudomonadota</taxon>
        <taxon>Alphaproteobacteria</taxon>
        <taxon>Rhodobacterales</taxon>
        <taxon>Paracoccaceae</taxon>
        <taxon>Tabrizicola</taxon>
    </lineage>
</organism>
<sequence length="114" mass="12737">MRFLIAPLLATAFVLPVSAQECGSIVKSVCIASATEGPQVRKVLTPEPSVQAYAIGDRFPIESRSLLMDPMRYNLKPIDGNWLYYAMNGVVYRVETPTGEVLEVIRTRRVSHLR</sequence>
<feature type="chain" id="PRO_5019383437" description="Excinuclease ABC subunit A" evidence="1">
    <location>
        <begin position="20"/>
        <end position="114"/>
    </location>
</feature>
<keyword evidence="1" id="KW-0732">Signal</keyword>
<keyword evidence="3" id="KW-1185">Reference proteome</keyword>
<dbReference type="Proteomes" id="UP000282002">
    <property type="component" value="Chromosome"/>
</dbReference>
<dbReference type="RefSeq" id="WP_125323952.1">
    <property type="nucleotide sequence ID" value="NZ_CP034328.1"/>
</dbReference>
<reference evidence="2 3" key="1">
    <citation type="submission" date="2018-12" db="EMBL/GenBank/DDBJ databases">
        <title>Complete genome sequencing of Tabrizicola sp. K13M18.</title>
        <authorList>
            <person name="Bae J.-W."/>
        </authorList>
    </citation>
    <scope>NUCLEOTIDE SEQUENCE [LARGE SCALE GENOMIC DNA]</scope>
    <source>
        <strain evidence="2 3">K13M18</strain>
    </source>
</reference>
<name>A0A3S8U2B1_9RHOB</name>
<feature type="signal peptide" evidence="1">
    <location>
        <begin position="1"/>
        <end position="19"/>
    </location>
</feature>
<gene>
    <name evidence="2" type="ORF">EI545_02160</name>
</gene>
<dbReference type="OrthoDB" id="7873677at2"/>
<proteinExistence type="predicted"/>
<evidence type="ECO:0008006" key="4">
    <source>
        <dbReference type="Google" id="ProtNLM"/>
    </source>
</evidence>
<protein>
    <recommendedName>
        <fullName evidence="4">Excinuclease ABC subunit A</fullName>
    </recommendedName>
</protein>
<dbReference type="AlphaFoldDB" id="A0A3S8U2B1"/>
<evidence type="ECO:0000256" key="1">
    <source>
        <dbReference type="SAM" id="SignalP"/>
    </source>
</evidence>
<evidence type="ECO:0000313" key="2">
    <source>
        <dbReference type="EMBL" id="AZL57751.1"/>
    </source>
</evidence>
<accession>A0A3S8U2B1</accession>
<dbReference type="KEGG" id="taw:EI545_02160"/>
<evidence type="ECO:0000313" key="3">
    <source>
        <dbReference type="Proteomes" id="UP000282002"/>
    </source>
</evidence>
<dbReference type="EMBL" id="CP034328">
    <property type="protein sequence ID" value="AZL57751.1"/>
    <property type="molecule type" value="Genomic_DNA"/>
</dbReference>